<dbReference type="SUPFAM" id="SSF53706">
    <property type="entry name" value="Formate dehydrogenase/DMSO reductase, domains 1-3"/>
    <property type="match status" value="1"/>
</dbReference>
<keyword evidence="7" id="KW-0411">Iron-sulfur</keyword>
<dbReference type="PROSITE" id="PS51669">
    <property type="entry name" value="4FE4S_MOW_BIS_MGD"/>
    <property type="match status" value="1"/>
</dbReference>
<comment type="caution">
    <text evidence="9">The sequence shown here is derived from an EMBL/GenBank/DDBJ whole genome shotgun (WGS) entry which is preliminary data.</text>
</comment>
<dbReference type="InterPro" id="IPR006655">
    <property type="entry name" value="Mopterin_OxRdtase_prok_CS"/>
</dbReference>
<dbReference type="Gene3D" id="2.40.40.20">
    <property type="match status" value="1"/>
</dbReference>
<dbReference type="GO" id="GO:0051536">
    <property type="term" value="F:iron-sulfur cluster binding"/>
    <property type="evidence" value="ECO:0007669"/>
    <property type="project" value="UniProtKB-KW"/>
</dbReference>
<evidence type="ECO:0000256" key="5">
    <source>
        <dbReference type="ARBA" id="ARBA00023002"/>
    </source>
</evidence>
<dbReference type="EC" id="1.8.99.-" evidence="9"/>
<dbReference type="GO" id="GO:0043546">
    <property type="term" value="F:molybdopterin cofactor binding"/>
    <property type="evidence" value="ECO:0007669"/>
    <property type="project" value="InterPro"/>
</dbReference>
<dbReference type="GO" id="GO:0016491">
    <property type="term" value="F:oxidoreductase activity"/>
    <property type="evidence" value="ECO:0007669"/>
    <property type="project" value="UniProtKB-KW"/>
</dbReference>
<dbReference type="EMBL" id="VSSQ01000021">
    <property type="protein sequence ID" value="MPL63551.1"/>
    <property type="molecule type" value="Genomic_DNA"/>
</dbReference>
<dbReference type="InterPro" id="IPR006657">
    <property type="entry name" value="MoPterin_dinucl-bd_dom"/>
</dbReference>
<dbReference type="Gene3D" id="2.20.25.90">
    <property type="entry name" value="ADC-like domains"/>
    <property type="match status" value="1"/>
</dbReference>
<dbReference type="SMART" id="SM00926">
    <property type="entry name" value="Molybdop_Fe4S4"/>
    <property type="match status" value="1"/>
</dbReference>
<feature type="domain" description="4Fe-4S Mo/W bis-MGD-type" evidence="8">
    <location>
        <begin position="1"/>
        <end position="58"/>
    </location>
</feature>
<dbReference type="GO" id="GO:0046872">
    <property type="term" value="F:metal ion binding"/>
    <property type="evidence" value="ECO:0007669"/>
    <property type="project" value="UniProtKB-KW"/>
</dbReference>
<dbReference type="InterPro" id="IPR009010">
    <property type="entry name" value="Asp_de-COase-like_dom_sf"/>
</dbReference>
<dbReference type="Gene3D" id="3.40.228.10">
    <property type="entry name" value="Dimethylsulfoxide Reductase, domain 2"/>
    <property type="match status" value="1"/>
</dbReference>
<keyword evidence="5 9" id="KW-0560">Oxidoreductase</keyword>
<dbReference type="Pfam" id="PF04879">
    <property type="entry name" value="Molybdop_Fe4S4"/>
    <property type="match status" value="1"/>
</dbReference>
<dbReference type="InterPro" id="IPR006963">
    <property type="entry name" value="Mopterin_OxRdtase_4Fe-4S_dom"/>
</dbReference>
<keyword evidence="3" id="KW-0500">Molybdenum</keyword>
<dbReference type="AlphaFoldDB" id="A0A644TCF2"/>
<evidence type="ECO:0000256" key="1">
    <source>
        <dbReference type="ARBA" id="ARBA00001942"/>
    </source>
</evidence>
<comment type="cofactor">
    <cofactor evidence="1">
        <name>Mo-bis(molybdopterin guanine dinucleotide)</name>
        <dbReference type="ChEBI" id="CHEBI:60539"/>
    </cofactor>
</comment>
<evidence type="ECO:0000256" key="2">
    <source>
        <dbReference type="ARBA" id="ARBA00010312"/>
    </source>
</evidence>
<keyword evidence="4" id="KW-0479">Metal-binding</keyword>
<dbReference type="SUPFAM" id="SSF50692">
    <property type="entry name" value="ADC-like"/>
    <property type="match status" value="1"/>
</dbReference>
<dbReference type="Pfam" id="PF01568">
    <property type="entry name" value="Molydop_binding"/>
    <property type="match status" value="1"/>
</dbReference>
<dbReference type="CDD" id="cd02766">
    <property type="entry name" value="MopB_3"/>
    <property type="match status" value="1"/>
</dbReference>
<evidence type="ECO:0000259" key="8">
    <source>
        <dbReference type="PROSITE" id="PS51669"/>
    </source>
</evidence>
<evidence type="ECO:0000256" key="6">
    <source>
        <dbReference type="ARBA" id="ARBA00023004"/>
    </source>
</evidence>
<dbReference type="InterPro" id="IPR050612">
    <property type="entry name" value="Prok_Mopterin_Oxidored"/>
</dbReference>
<evidence type="ECO:0000256" key="3">
    <source>
        <dbReference type="ARBA" id="ARBA00022505"/>
    </source>
</evidence>
<dbReference type="PROSITE" id="PS00490">
    <property type="entry name" value="MOLYBDOPTERIN_PROK_2"/>
    <property type="match status" value="1"/>
</dbReference>
<name>A0A644TCF2_9ZZZZ</name>
<dbReference type="Gene3D" id="3.30.2070.10">
    <property type="entry name" value="Formate dehydrogenase/DMSO reductase"/>
    <property type="match status" value="1"/>
</dbReference>
<comment type="similarity">
    <text evidence="2">Belongs to the prokaryotic molybdopterin-containing oxidoreductase family.</text>
</comment>
<reference evidence="9" key="1">
    <citation type="submission" date="2019-08" db="EMBL/GenBank/DDBJ databases">
        <authorList>
            <person name="Kucharzyk K."/>
            <person name="Murdoch R.W."/>
            <person name="Higgins S."/>
            <person name="Loffler F."/>
        </authorList>
    </citation>
    <scope>NUCLEOTIDE SEQUENCE</scope>
</reference>
<gene>
    <name evidence="9" type="primary">ynfE_1</name>
    <name evidence="9" type="ORF">SDC9_09191</name>
</gene>
<dbReference type="PANTHER" id="PTHR43742:SF6">
    <property type="entry name" value="OXIDOREDUCTASE YYAE-RELATED"/>
    <property type="match status" value="1"/>
</dbReference>
<organism evidence="9">
    <name type="scientific">bioreactor metagenome</name>
    <dbReference type="NCBI Taxonomy" id="1076179"/>
    <lineage>
        <taxon>unclassified sequences</taxon>
        <taxon>metagenomes</taxon>
        <taxon>ecological metagenomes</taxon>
    </lineage>
</organism>
<evidence type="ECO:0000313" key="9">
    <source>
        <dbReference type="EMBL" id="MPL63551.1"/>
    </source>
</evidence>
<protein>
    <submittedName>
        <fullName evidence="9">Putative dimethyl sulfoxide reductase chain YnfE</fullName>
        <ecNumber evidence="9">1.8.99.-</ecNumber>
    </submittedName>
</protein>
<sequence>MQISRSVCPYDCPDTCGLLIHSEDNKVIKVKGDPDHPFTRGTLCPKMAHYEKTIHSPRRILTPLIRRGPKGSGDFYPVSWNDAIKLITQKWQDIIAKCGAEAIVPCSYAGTMGLAQRNCGQAFFYRLGASQLDRTICSPAKGYGWKAVMGSTPGPNPNEIQRSDLIILWGINALATNIHITHDIDIAKQRGAKVWVIDTYETTAAKLADKVFITRPGSDGALALGIMHVLAGKNLVDGDFIKQYVQGYDELVKEVLPHYSPESVSTITGLDPDVIREMASLYARANASFIRLGSGLSRYGNGAMTVRTITCLPALVGAWSRPGGGILCSTSSNAFDVSLVTRDDFKKSNTRVVNINKLGDALNELDDPPIMSFYVYHSNPANVLPDQNKVLKGLAREDLFTVVHERFMTDTAQYADVILPATTSVEHGDLYSSYGNYTVQRAYPVIAPVGEAKANWEVFSLLAAGMGFDDDYFHQSVDEMIDKMIERNKGLTGSQLESLKASNPVEVMLPDNYKMTFKTISGKIEILNPSEADPLPRYLEPYGDQAPFWFINSPTPYLLNSSFNERDDLTSRTKVFLMMNPADAAAKNLQDGQEVAAFNERGEVAFYLKITNKVPAGVVVTEGVLWNESYPGKKRSVNALTSQRLTDKANGSTFYDVKVDVKGLEQNGR</sequence>
<dbReference type="InterPro" id="IPR006656">
    <property type="entry name" value="Mopterin_OxRdtase"/>
</dbReference>
<proteinExistence type="inferred from homology"/>
<evidence type="ECO:0000256" key="7">
    <source>
        <dbReference type="ARBA" id="ARBA00023014"/>
    </source>
</evidence>
<dbReference type="Gene3D" id="3.40.50.740">
    <property type="match status" value="1"/>
</dbReference>
<accession>A0A644TCF2</accession>
<dbReference type="PANTHER" id="PTHR43742">
    <property type="entry name" value="TRIMETHYLAMINE-N-OXIDE REDUCTASE"/>
    <property type="match status" value="1"/>
</dbReference>
<evidence type="ECO:0000256" key="4">
    <source>
        <dbReference type="ARBA" id="ARBA00022723"/>
    </source>
</evidence>
<keyword evidence="6" id="KW-0408">Iron</keyword>
<dbReference type="Pfam" id="PF00384">
    <property type="entry name" value="Molybdopterin"/>
    <property type="match status" value="1"/>
</dbReference>